<evidence type="ECO:0000256" key="5">
    <source>
        <dbReference type="SAM" id="MobiDB-lite"/>
    </source>
</evidence>
<dbReference type="PROSITE" id="PS00463">
    <property type="entry name" value="ZN2_CY6_FUNGAL_1"/>
    <property type="match status" value="1"/>
</dbReference>
<dbReference type="InterPro" id="IPR036864">
    <property type="entry name" value="Zn2-C6_fun-type_DNA-bd_sf"/>
</dbReference>
<dbReference type="SMART" id="SM00066">
    <property type="entry name" value="GAL4"/>
    <property type="match status" value="1"/>
</dbReference>
<feature type="compositionally biased region" description="Polar residues" evidence="5">
    <location>
        <begin position="87"/>
        <end position="96"/>
    </location>
</feature>
<dbReference type="RefSeq" id="XP_024696268.1">
    <property type="nucleotide sequence ID" value="XM_024842268.1"/>
</dbReference>
<dbReference type="GO" id="GO:0003677">
    <property type="term" value="F:DNA binding"/>
    <property type="evidence" value="ECO:0007669"/>
    <property type="project" value="UniProtKB-KW"/>
</dbReference>
<evidence type="ECO:0000259" key="6">
    <source>
        <dbReference type="PROSITE" id="PS50048"/>
    </source>
</evidence>
<dbReference type="GO" id="GO:0008270">
    <property type="term" value="F:zinc ion binding"/>
    <property type="evidence" value="ECO:0007669"/>
    <property type="project" value="InterPro"/>
</dbReference>
<evidence type="ECO:0000256" key="3">
    <source>
        <dbReference type="ARBA" id="ARBA00023163"/>
    </source>
</evidence>
<dbReference type="GeneID" id="36549797"/>
<dbReference type="PROSITE" id="PS50048">
    <property type="entry name" value="ZN2_CY6_FUNGAL_2"/>
    <property type="match status" value="1"/>
</dbReference>
<keyword evidence="1" id="KW-0805">Transcription regulation</keyword>
<evidence type="ECO:0000313" key="7">
    <source>
        <dbReference type="EMBL" id="PKY07674.1"/>
    </source>
</evidence>
<comment type="caution">
    <text evidence="7">The sequence shown here is derived from an EMBL/GenBank/DDBJ whole genome shotgun (WGS) entry which is preliminary data.</text>
</comment>
<feature type="domain" description="Zn(2)-C6 fungal-type" evidence="6">
    <location>
        <begin position="35"/>
        <end position="65"/>
    </location>
</feature>
<dbReference type="InterPro" id="IPR001138">
    <property type="entry name" value="Zn2Cys6_DnaBD"/>
</dbReference>
<evidence type="ECO:0000256" key="4">
    <source>
        <dbReference type="ARBA" id="ARBA00023242"/>
    </source>
</evidence>
<reference evidence="7" key="1">
    <citation type="submission" date="2016-12" db="EMBL/GenBank/DDBJ databases">
        <title>The genomes of Aspergillus section Nigri reveals drivers in fungal speciation.</title>
        <authorList>
            <consortium name="DOE Joint Genome Institute"/>
            <person name="Vesth T.C."/>
            <person name="Nybo J."/>
            <person name="Theobald S."/>
            <person name="Brandl J."/>
            <person name="Frisvad J.C."/>
            <person name="Nielsen K.F."/>
            <person name="Lyhne E.K."/>
            <person name="Kogle M.E."/>
            <person name="Kuo A."/>
            <person name="Riley R."/>
            <person name="Clum A."/>
            <person name="Nolan M."/>
            <person name="Lipzen A."/>
            <person name="Salamov A."/>
            <person name="Henrissat B."/>
            <person name="Wiebenga A."/>
            <person name="De vries R.P."/>
            <person name="Grigoriev I.V."/>
            <person name="Mortensen U.H."/>
            <person name="Andersen M.R."/>
            <person name="Baker S.E."/>
        </authorList>
    </citation>
    <scope>NUCLEOTIDE SEQUENCE</scope>
    <source>
        <strain evidence="7">IBT 28561</strain>
    </source>
</reference>
<dbReference type="GO" id="GO:0000981">
    <property type="term" value="F:DNA-binding transcription factor activity, RNA polymerase II-specific"/>
    <property type="evidence" value="ECO:0007669"/>
    <property type="project" value="InterPro"/>
</dbReference>
<dbReference type="GO" id="GO:0009893">
    <property type="term" value="P:positive regulation of metabolic process"/>
    <property type="evidence" value="ECO:0007669"/>
    <property type="project" value="UniProtKB-ARBA"/>
</dbReference>
<feature type="region of interest" description="Disordered" evidence="5">
    <location>
        <begin position="70"/>
        <end position="158"/>
    </location>
</feature>
<gene>
    <name evidence="7" type="ORF">P168DRAFT_99664</name>
</gene>
<dbReference type="SUPFAM" id="SSF57701">
    <property type="entry name" value="Zn2/Cys6 DNA-binding domain"/>
    <property type="match status" value="1"/>
</dbReference>
<organism evidence="7 8">
    <name type="scientific">Aspergillus campestris (strain IBT 28561)</name>
    <dbReference type="NCBI Taxonomy" id="1392248"/>
    <lineage>
        <taxon>Eukaryota</taxon>
        <taxon>Fungi</taxon>
        <taxon>Dikarya</taxon>
        <taxon>Ascomycota</taxon>
        <taxon>Pezizomycotina</taxon>
        <taxon>Eurotiomycetes</taxon>
        <taxon>Eurotiomycetidae</taxon>
        <taxon>Eurotiales</taxon>
        <taxon>Aspergillaceae</taxon>
        <taxon>Aspergillus</taxon>
        <taxon>Aspergillus subgen. Circumdati</taxon>
    </lineage>
</organism>
<dbReference type="AlphaFoldDB" id="A0A2I1DCS7"/>
<feature type="compositionally biased region" description="Polar residues" evidence="5">
    <location>
        <begin position="145"/>
        <end position="158"/>
    </location>
</feature>
<sequence length="424" mass="45959">MFGTIRYNKDTKDYEHFNLSTQPPGQDARGYTLVACDRCRTRKLKCTGEEGGCGRCRAASTVCKYTMNTPNRAQRARSSERRSSISPETSMLNMGHTNHPAPRLRSNSPKQPSTNTASTGVYPQPSGGGSVPPARGSDLLPPTPLSSQRPDATGNTTVCDMDTSSLLTFDTPDQLALEDFMVPELDVYLAATNGMELSGLDVSSGVIPSQPSVTDAGSSIAGGRAISAGPVSAHIPMNRGLNRTADCNCLPNLVELLERLGLLEVDQIGVDVHLLCLRSAVCICNKTISCRTCTACFDNPILLATISQSLATIAEHVYRSCVHLRDPKFPSRTWEEKEIIWGNYQTGDVLESAIWLGRYRVESPILRNTMVCEAGAMHLAELQQMLELLRGRLGPSRVAVTQVSRAGESTSTFLIALHELSRSV</sequence>
<name>A0A2I1DCS7_ASPC2</name>
<evidence type="ECO:0000313" key="8">
    <source>
        <dbReference type="Proteomes" id="UP000234254"/>
    </source>
</evidence>
<evidence type="ECO:0000256" key="1">
    <source>
        <dbReference type="ARBA" id="ARBA00023015"/>
    </source>
</evidence>
<feature type="compositionally biased region" description="Polar residues" evidence="5">
    <location>
        <begin position="105"/>
        <end position="121"/>
    </location>
</feature>
<accession>A0A2I1DCS7</accession>
<evidence type="ECO:0000256" key="2">
    <source>
        <dbReference type="ARBA" id="ARBA00023125"/>
    </source>
</evidence>
<dbReference type="VEuPathDB" id="FungiDB:P168DRAFT_99664"/>
<dbReference type="Gene3D" id="4.10.240.10">
    <property type="entry name" value="Zn(2)-C6 fungal-type DNA-binding domain"/>
    <property type="match status" value="1"/>
</dbReference>
<dbReference type="EMBL" id="MSFM01000002">
    <property type="protein sequence ID" value="PKY07674.1"/>
    <property type="molecule type" value="Genomic_DNA"/>
</dbReference>
<keyword evidence="3" id="KW-0804">Transcription</keyword>
<dbReference type="Proteomes" id="UP000234254">
    <property type="component" value="Unassembled WGS sequence"/>
</dbReference>
<keyword evidence="4" id="KW-0539">Nucleus</keyword>
<protein>
    <recommendedName>
        <fullName evidence="6">Zn(2)-C6 fungal-type domain-containing protein</fullName>
    </recommendedName>
</protein>
<proteinExistence type="predicted"/>
<keyword evidence="8" id="KW-1185">Reference proteome</keyword>
<dbReference type="OrthoDB" id="4356994at2759"/>
<keyword evidence="2" id="KW-0238">DNA-binding</keyword>
<dbReference type="CDD" id="cd00067">
    <property type="entry name" value="GAL4"/>
    <property type="match status" value="1"/>
</dbReference>
<dbReference type="Pfam" id="PF00172">
    <property type="entry name" value="Zn_clus"/>
    <property type="match status" value="1"/>
</dbReference>